<dbReference type="AlphaFoldDB" id="A0A9P0TN36"/>
<evidence type="ECO:0000259" key="5">
    <source>
        <dbReference type="SMART" id="SM00042"/>
    </source>
</evidence>
<feature type="signal peptide" evidence="4">
    <location>
        <begin position="1"/>
        <end position="23"/>
    </location>
</feature>
<dbReference type="SUPFAM" id="SSF49854">
    <property type="entry name" value="Spermadhesin, CUB domain"/>
    <property type="match status" value="1"/>
</dbReference>
<keyword evidence="3" id="KW-0812">Transmembrane</keyword>
<reference evidence="6" key="1">
    <citation type="submission" date="2022-05" db="EMBL/GenBank/DDBJ databases">
        <authorList>
            <person name="Okamura Y."/>
        </authorList>
    </citation>
    <scope>NUCLEOTIDE SEQUENCE</scope>
</reference>
<organism evidence="6 7">
    <name type="scientific">Pieris brassicae</name>
    <name type="common">White butterfly</name>
    <name type="synonym">Large white butterfly</name>
    <dbReference type="NCBI Taxonomy" id="7116"/>
    <lineage>
        <taxon>Eukaryota</taxon>
        <taxon>Metazoa</taxon>
        <taxon>Ecdysozoa</taxon>
        <taxon>Arthropoda</taxon>
        <taxon>Hexapoda</taxon>
        <taxon>Insecta</taxon>
        <taxon>Pterygota</taxon>
        <taxon>Neoptera</taxon>
        <taxon>Endopterygota</taxon>
        <taxon>Lepidoptera</taxon>
        <taxon>Glossata</taxon>
        <taxon>Ditrysia</taxon>
        <taxon>Papilionoidea</taxon>
        <taxon>Pieridae</taxon>
        <taxon>Pierinae</taxon>
        <taxon>Pieris</taxon>
    </lineage>
</organism>
<evidence type="ECO:0000313" key="7">
    <source>
        <dbReference type="Proteomes" id="UP001152562"/>
    </source>
</evidence>
<dbReference type="CDD" id="cd00041">
    <property type="entry name" value="CUB"/>
    <property type="match status" value="1"/>
</dbReference>
<keyword evidence="3" id="KW-1133">Transmembrane helix</keyword>
<dbReference type="InterPro" id="IPR000859">
    <property type="entry name" value="CUB_dom"/>
</dbReference>
<dbReference type="Proteomes" id="UP001152562">
    <property type="component" value="Unassembled WGS sequence"/>
</dbReference>
<dbReference type="InterPro" id="IPR035914">
    <property type="entry name" value="Sperma_CUB_dom_sf"/>
</dbReference>
<keyword evidence="3" id="KW-0472">Membrane</keyword>
<evidence type="ECO:0000256" key="4">
    <source>
        <dbReference type="SAM" id="SignalP"/>
    </source>
</evidence>
<protein>
    <recommendedName>
        <fullName evidence="5">CUB domain-containing protein</fullName>
    </recommendedName>
</protein>
<keyword evidence="1" id="KW-1015">Disulfide bond</keyword>
<proteinExistence type="predicted"/>
<evidence type="ECO:0000313" key="6">
    <source>
        <dbReference type="EMBL" id="CAH4032245.1"/>
    </source>
</evidence>
<name>A0A9P0TN36_PIEBR</name>
<dbReference type="SMART" id="SM00042">
    <property type="entry name" value="CUB"/>
    <property type="match status" value="1"/>
</dbReference>
<evidence type="ECO:0000256" key="1">
    <source>
        <dbReference type="ARBA" id="ARBA00023157"/>
    </source>
</evidence>
<sequence length="785" mass="90043">MLKLLVYLCLFGLSLNAVSVLSAVDYDYGDYYGDESKQIPFSDKEPEKPTIHKIKPLDENEDIFNDVELFKNNNEFDNEAQYDSIGDYQIEDNRSEEDMKDIAEPLNKDQIKSTKEKDQLYNDGFEEDIKNYLHNTKQETSNKDILDETKAILKEDSDNNFADVPVKNPKDNIENIVAETTKLLEETDNNFDENTKLTKETTTKVPNTTNNTFNDIKKYLSELDYVRSNLKEDFDTELNADTNLGYDLSEEKADDQDYQEIGDDDLDRIFSEETEEKVYDDERSRHDYPEGHQDEQIYYSNDALSALDSTPSETTVSEVTEREINDSSNVGSSLSTQLNAATIPYAETELITTQSVDHTKVLNFKENKSELPEFNELDSDDQSKFNEKYQAERAAHSEATNTVQIHLTVNDNTIVSSPNYPNFYPANQITDYVITGVGQGIEMNITDFAVNSFIGDYVLIIPGETEEKGSDGILISYSLRKERRFQFTDVDRMFIRFEAKDGMQFQRGFNISLRNIMSRPDMVSLPDPEEDKIYFTSNATITVNLGGVSMNGFISKEEDFRRIVADMATLYINTKGIDSGLNTTLEVTRILSRRLCFHNWPGSDLCTEIVFSVPLVYDNETLETRFTKQDLRDMWDSYSGIDPFAVRLERMGIREFSYPDNETTLTVWLVIAAGVIISMAMLAFALWRFSCFEEYTKMPAFSDTDSLRDEKRVLDLYPTPHQTLPPLYSDDNIKWADDVYSNKDVGFSNKSYMQDIYDMDSDDEALRAPDRNHSGAISPRDIYNV</sequence>
<feature type="transmembrane region" description="Helical" evidence="3">
    <location>
        <begin position="665"/>
        <end position="687"/>
    </location>
</feature>
<dbReference type="PROSITE" id="PS00018">
    <property type="entry name" value="EF_HAND_1"/>
    <property type="match status" value="1"/>
</dbReference>
<dbReference type="EMBL" id="CALOZG010000027">
    <property type="protein sequence ID" value="CAH4032245.1"/>
    <property type="molecule type" value="Genomic_DNA"/>
</dbReference>
<dbReference type="Pfam" id="PF00431">
    <property type="entry name" value="CUB"/>
    <property type="match status" value="1"/>
</dbReference>
<dbReference type="InterPro" id="IPR018247">
    <property type="entry name" value="EF_Hand_1_Ca_BS"/>
</dbReference>
<accession>A0A9P0TN36</accession>
<gene>
    <name evidence="6" type="ORF">PIBRA_LOCUS8661</name>
</gene>
<feature type="region of interest" description="Disordered" evidence="2">
    <location>
        <begin position="765"/>
        <end position="785"/>
    </location>
</feature>
<evidence type="ECO:0000256" key="2">
    <source>
        <dbReference type="SAM" id="MobiDB-lite"/>
    </source>
</evidence>
<keyword evidence="4" id="KW-0732">Signal</keyword>
<comment type="caution">
    <text evidence="6">The sequence shown here is derived from an EMBL/GenBank/DDBJ whole genome shotgun (WGS) entry which is preliminary data.</text>
</comment>
<feature type="domain" description="CUB" evidence="5">
    <location>
        <begin position="403"/>
        <end position="516"/>
    </location>
</feature>
<feature type="chain" id="PRO_5040113907" description="CUB domain-containing protein" evidence="4">
    <location>
        <begin position="24"/>
        <end position="785"/>
    </location>
</feature>
<evidence type="ECO:0000256" key="3">
    <source>
        <dbReference type="SAM" id="Phobius"/>
    </source>
</evidence>
<dbReference type="Gene3D" id="2.60.120.290">
    <property type="entry name" value="Spermadhesin, CUB domain"/>
    <property type="match status" value="1"/>
</dbReference>
<keyword evidence="7" id="KW-1185">Reference proteome</keyword>